<evidence type="ECO:0000259" key="12">
    <source>
        <dbReference type="PROSITE" id="PS51192"/>
    </source>
</evidence>
<dbReference type="PANTHER" id="PTHR47963">
    <property type="entry name" value="DEAD-BOX ATP-DEPENDENT RNA HELICASE 47, MITOCHONDRIAL"/>
    <property type="match status" value="1"/>
</dbReference>
<dbReference type="InterPro" id="IPR050547">
    <property type="entry name" value="DEAD_box_RNA_helicases"/>
</dbReference>
<dbReference type="SMART" id="SM00487">
    <property type="entry name" value="DEXDc"/>
    <property type="match status" value="1"/>
</dbReference>
<evidence type="ECO:0000256" key="4">
    <source>
        <dbReference type="ARBA" id="ARBA00022806"/>
    </source>
</evidence>
<dbReference type="CDD" id="cd00268">
    <property type="entry name" value="DEADc"/>
    <property type="match status" value="1"/>
</dbReference>
<dbReference type="InterPro" id="IPR027417">
    <property type="entry name" value="P-loop_NTPase"/>
</dbReference>
<evidence type="ECO:0000256" key="9">
    <source>
        <dbReference type="HAMAP-Rule" id="MF_01493"/>
    </source>
</evidence>
<dbReference type="Pfam" id="PF00271">
    <property type="entry name" value="Helicase_C"/>
    <property type="match status" value="1"/>
</dbReference>
<feature type="compositionally biased region" description="Basic and acidic residues" evidence="11">
    <location>
        <begin position="510"/>
        <end position="539"/>
    </location>
</feature>
<evidence type="ECO:0000313" key="16">
    <source>
        <dbReference type="Proteomes" id="UP000278419"/>
    </source>
</evidence>
<dbReference type="InterPro" id="IPR044742">
    <property type="entry name" value="DEAD/DEAH_RhlB"/>
</dbReference>
<name>A0A3S4P3N7_STRAP</name>
<dbReference type="GO" id="GO:0003724">
    <property type="term" value="F:RNA helicase activity"/>
    <property type="evidence" value="ECO:0007669"/>
    <property type="project" value="UniProtKB-UniRule"/>
</dbReference>
<dbReference type="InterPro" id="IPR011545">
    <property type="entry name" value="DEAD/DEAH_box_helicase_dom"/>
</dbReference>
<keyword evidence="6 9" id="KW-0694">RNA-binding</keyword>
<dbReference type="GO" id="GO:0005840">
    <property type="term" value="C:ribosome"/>
    <property type="evidence" value="ECO:0007669"/>
    <property type="project" value="TreeGrafter"/>
</dbReference>
<comment type="similarity">
    <text evidence="9">Belongs to the DEAD box helicase family. CshA subfamily.</text>
</comment>
<dbReference type="AlphaFoldDB" id="A0A3S4P3N7"/>
<keyword evidence="3 9" id="KW-0378">Hydrolase</keyword>
<dbReference type="GO" id="GO:0033592">
    <property type="term" value="F:RNA strand annealing activity"/>
    <property type="evidence" value="ECO:0007669"/>
    <property type="project" value="TreeGrafter"/>
</dbReference>
<comment type="catalytic activity">
    <reaction evidence="8 9">
        <text>ATP + H2O = ADP + phosphate + H(+)</text>
        <dbReference type="Rhea" id="RHEA:13065"/>
        <dbReference type="ChEBI" id="CHEBI:15377"/>
        <dbReference type="ChEBI" id="CHEBI:15378"/>
        <dbReference type="ChEBI" id="CHEBI:30616"/>
        <dbReference type="ChEBI" id="CHEBI:43474"/>
        <dbReference type="ChEBI" id="CHEBI:456216"/>
        <dbReference type="EC" id="3.6.4.13"/>
    </reaction>
</comment>
<evidence type="ECO:0000256" key="5">
    <source>
        <dbReference type="ARBA" id="ARBA00022840"/>
    </source>
</evidence>
<dbReference type="EC" id="3.6.4.13" evidence="9"/>
<evidence type="ECO:0000256" key="2">
    <source>
        <dbReference type="ARBA" id="ARBA00022741"/>
    </source>
</evidence>
<dbReference type="FunFam" id="3.40.50.300:FF:000108">
    <property type="entry name" value="ATP-dependent RNA helicase RhlE"/>
    <property type="match status" value="1"/>
</dbReference>
<dbReference type="HAMAP" id="MF_01493">
    <property type="entry name" value="DEAD_helicase_CshA"/>
    <property type="match status" value="1"/>
</dbReference>
<evidence type="ECO:0000256" key="10">
    <source>
        <dbReference type="PROSITE-ProRule" id="PRU00552"/>
    </source>
</evidence>
<dbReference type="InterPro" id="IPR030880">
    <property type="entry name" value="DEAD_helicase_CshA"/>
</dbReference>
<keyword evidence="2 9" id="KW-0547">Nucleotide-binding</keyword>
<comment type="subunit">
    <text evidence="9">Oligomerizes, may be a member of the RNA degradosome.</text>
</comment>
<evidence type="ECO:0000313" key="15">
    <source>
        <dbReference type="EMBL" id="VED97297.1"/>
    </source>
</evidence>
<keyword evidence="7 9" id="KW-0346">Stress response</keyword>
<feature type="region of interest" description="Disordered" evidence="11">
    <location>
        <begin position="490"/>
        <end position="565"/>
    </location>
</feature>
<dbReference type="GO" id="GO:0005829">
    <property type="term" value="C:cytosol"/>
    <property type="evidence" value="ECO:0007669"/>
    <property type="project" value="TreeGrafter"/>
</dbReference>
<evidence type="ECO:0000259" key="13">
    <source>
        <dbReference type="PROSITE" id="PS51194"/>
    </source>
</evidence>
<evidence type="ECO:0000256" key="7">
    <source>
        <dbReference type="ARBA" id="ARBA00023016"/>
    </source>
</evidence>
<dbReference type="GO" id="GO:0005524">
    <property type="term" value="F:ATP binding"/>
    <property type="evidence" value="ECO:0007669"/>
    <property type="project" value="UniProtKB-UniRule"/>
</dbReference>
<dbReference type="SMART" id="SM00490">
    <property type="entry name" value="HELICc"/>
    <property type="match status" value="1"/>
</dbReference>
<evidence type="ECO:0000256" key="6">
    <source>
        <dbReference type="ARBA" id="ARBA00022884"/>
    </source>
</evidence>
<proteinExistence type="inferred from homology"/>
<dbReference type="PROSITE" id="PS51195">
    <property type="entry name" value="Q_MOTIF"/>
    <property type="match status" value="1"/>
</dbReference>
<feature type="compositionally biased region" description="Basic and acidic residues" evidence="11">
    <location>
        <begin position="550"/>
        <end position="565"/>
    </location>
</feature>
<dbReference type="PANTHER" id="PTHR47963:SF5">
    <property type="entry name" value="DEAD-BOX ATP-DEPENDENT RNA HELICASE CSHA"/>
    <property type="match status" value="1"/>
</dbReference>
<dbReference type="CDD" id="cd18787">
    <property type="entry name" value="SF2_C_DEAD"/>
    <property type="match status" value="1"/>
</dbReference>
<dbReference type="Pfam" id="PF00270">
    <property type="entry name" value="DEAD"/>
    <property type="match status" value="1"/>
</dbReference>
<dbReference type="InterPro" id="IPR000629">
    <property type="entry name" value="RNA-helicase_DEAD-box_CS"/>
</dbReference>
<dbReference type="PROSITE" id="PS51194">
    <property type="entry name" value="HELICASE_CTER"/>
    <property type="match status" value="1"/>
</dbReference>
<dbReference type="GO" id="GO:0006401">
    <property type="term" value="P:RNA catabolic process"/>
    <property type="evidence" value="ECO:0007669"/>
    <property type="project" value="UniProtKB-UniRule"/>
</dbReference>
<organism evidence="15 16">
    <name type="scientific">Streptococcus anginosus</name>
    <dbReference type="NCBI Taxonomy" id="1328"/>
    <lineage>
        <taxon>Bacteria</taxon>
        <taxon>Bacillati</taxon>
        <taxon>Bacillota</taxon>
        <taxon>Bacilli</taxon>
        <taxon>Lactobacillales</taxon>
        <taxon>Streptococcaceae</taxon>
        <taxon>Streptococcus</taxon>
        <taxon>Streptococcus anginosus group</taxon>
    </lineage>
</organism>
<dbReference type="InterPro" id="IPR014001">
    <property type="entry name" value="Helicase_ATP-bd"/>
</dbReference>
<dbReference type="InterPro" id="IPR014014">
    <property type="entry name" value="RNA_helicase_DEAD_Q_motif"/>
</dbReference>
<comment type="function">
    <text evidence="9">DEAD-box RNA helicase possibly involved in RNA degradation. Unwinds dsRNA in both 5'- and 3'-directions, has RNA-dependent ATPase activity.</text>
</comment>
<dbReference type="PROSITE" id="PS00039">
    <property type="entry name" value="DEAD_ATP_HELICASE"/>
    <property type="match status" value="1"/>
</dbReference>
<dbReference type="GO" id="GO:0016887">
    <property type="term" value="F:ATP hydrolysis activity"/>
    <property type="evidence" value="ECO:0007669"/>
    <property type="project" value="RHEA"/>
</dbReference>
<evidence type="ECO:0000259" key="14">
    <source>
        <dbReference type="PROSITE" id="PS51195"/>
    </source>
</evidence>
<accession>A0A3S4P3N7</accession>
<feature type="domain" description="Helicase ATP-binding" evidence="12">
    <location>
        <begin position="79"/>
        <end position="249"/>
    </location>
</feature>
<dbReference type="PROSITE" id="PS51192">
    <property type="entry name" value="HELICASE_ATP_BIND_1"/>
    <property type="match status" value="1"/>
</dbReference>
<dbReference type="SUPFAM" id="SSF52540">
    <property type="entry name" value="P-loop containing nucleoside triphosphate hydrolases"/>
    <property type="match status" value="1"/>
</dbReference>
<keyword evidence="1 9" id="KW-0963">Cytoplasm</keyword>
<dbReference type="Proteomes" id="UP000278419">
    <property type="component" value="Chromosome"/>
</dbReference>
<feature type="domain" description="Helicase C-terminal" evidence="13">
    <location>
        <begin position="260"/>
        <end position="420"/>
    </location>
</feature>
<feature type="domain" description="DEAD-box RNA helicase Q" evidence="14">
    <location>
        <begin position="48"/>
        <end position="76"/>
    </location>
</feature>
<reference evidence="15 16" key="1">
    <citation type="submission" date="2018-12" db="EMBL/GenBank/DDBJ databases">
        <authorList>
            <consortium name="Pathogen Informatics"/>
        </authorList>
    </citation>
    <scope>NUCLEOTIDE SEQUENCE [LARGE SCALE GENOMIC DNA]</scope>
    <source>
        <strain evidence="15 16">NCTC10713</strain>
    </source>
</reference>
<keyword evidence="5 9" id="KW-0067">ATP-binding</keyword>
<dbReference type="EMBL" id="LR134283">
    <property type="protein sequence ID" value="VED97297.1"/>
    <property type="molecule type" value="Genomic_DNA"/>
</dbReference>
<evidence type="ECO:0000256" key="1">
    <source>
        <dbReference type="ARBA" id="ARBA00022490"/>
    </source>
</evidence>
<keyword evidence="4 9" id="KW-0347">Helicase</keyword>
<protein>
    <recommendedName>
        <fullName evidence="9">DEAD-box ATP-dependent RNA helicase CshA</fullName>
        <ecNumber evidence="9">3.6.4.13</ecNumber>
    </recommendedName>
</protein>
<feature type="short sequence motif" description="Q motif" evidence="10">
    <location>
        <begin position="48"/>
        <end position="76"/>
    </location>
</feature>
<dbReference type="Gene3D" id="3.40.50.300">
    <property type="entry name" value="P-loop containing nucleotide triphosphate hydrolases"/>
    <property type="match status" value="2"/>
</dbReference>
<dbReference type="InterPro" id="IPR001650">
    <property type="entry name" value="Helicase_C-like"/>
</dbReference>
<evidence type="ECO:0000256" key="11">
    <source>
        <dbReference type="SAM" id="MobiDB-lite"/>
    </source>
</evidence>
<dbReference type="GO" id="GO:0009409">
    <property type="term" value="P:response to cold"/>
    <property type="evidence" value="ECO:0007669"/>
    <property type="project" value="TreeGrafter"/>
</dbReference>
<evidence type="ECO:0000256" key="8">
    <source>
        <dbReference type="ARBA" id="ARBA00047984"/>
    </source>
</evidence>
<sequence length="565" mass="64143">MHFLHAYGVEVKNKTYLFIILCVILDKLQITMFYKVASHCLFRKKKKLKFNELHLSAELLAEIDKAGFVEASPIQEQTIPLAMAGKDVIGQAQTGTGKTAAFGFPTLEKINTENPIVQALVIAPTRELAVQSQEELFRFGRSKGVKVRSVYGGSSIEKQIKALRSGAHIVVGTPGRLLDLIKRKALKLNHVETLILDEADEMLNMGFLEDIEAIISRVPEERQTLLFSATMPDAIKRIGVKFMKEPTHVKIAAKELTTELVDQYYIRVKENEKFDTMTRLMDVEQPELSIVFGRTKRRVDELTRGLKIRGFRAEGIHGDLDQGKRLRVLRDFKNGNLDVLVATDVAARGLDISGVTHVYNYDIPQDPESYVHRIGRTGRAGKSGQSITFVAPNEMGYLQIIESLTKKRMKGMKPATAEEAFQAKKKVALKKIERDFADENIRNQFEKFGKDARKLATEFTPEELALYILTLTVQDPDTLPEVEIAREKPLPFKYVPGANKGNRNSKNGRRSNDRRDRTNGRDNYKKGGRHDRFDKEKRYRKDHKKPRNTSSEKKTGFVIRNKGDK</sequence>
<evidence type="ECO:0000256" key="3">
    <source>
        <dbReference type="ARBA" id="ARBA00022801"/>
    </source>
</evidence>
<gene>
    <name evidence="15" type="primary">deaD</name>
    <name evidence="9" type="synonym">cshA</name>
    <name evidence="15" type="ORF">NCTC10713_00201</name>
</gene>
<comment type="subcellular location">
    <subcellularLocation>
        <location evidence="9">Cytoplasm</location>
    </subcellularLocation>
</comment>